<dbReference type="AlphaFoldDB" id="A0A915HYY3"/>
<dbReference type="Proteomes" id="UP000887565">
    <property type="component" value="Unplaced"/>
</dbReference>
<keyword evidence="1" id="KW-1185">Reference proteome</keyword>
<sequence>MTKGKGLSPTKRVQIVTLFNELKLISELTISDEGNPALVDGADDVTSCDPPDGRKSKLRALQIISRIFQHFNSSCVQKFYGATHRKN</sequence>
<dbReference type="WBParaSite" id="nRc.2.0.1.t06782-RA">
    <property type="protein sequence ID" value="nRc.2.0.1.t06782-RA"/>
    <property type="gene ID" value="nRc.2.0.1.g06782"/>
</dbReference>
<proteinExistence type="predicted"/>
<protein>
    <submittedName>
        <fullName evidence="2">Uncharacterized protein</fullName>
    </submittedName>
</protein>
<accession>A0A915HYY3</accession>
<evidence type="ECO:0000313" key="1">
    <source>
        <dbReference type="Proteomes" id="UP000887565"/>
    </source>
</evidence>
<evidence type="ECO:0000313" key="2">
    <source>
        <dbReference type="WBParaSite" id="nRc.2.0.1.t06782-RA"/>
    </source>
</evidence>
<name>A0A915HYY3_ROMCU</name>
<organism evidence="1 2">
    <name type="scientific">Romanomermis culicivorax</name>
    <name type="common">Nematode worm</name>
    <dbReference type="NCBI Taxonomy" id="13658"/>
    <lineage>
        <taxon>Eukaryota</taxon>
        <taxon>Metazoa</taxon>
        <taxon>Ecdysozoa</taxon>
        <taxon>Nematoda</taxon>
        <taxon>Enoplea</taxon>
        <taxon>Dorylaimia</taxon>
        <taxon>Mermithida</taxon>
        <taxon>Mermithoidea</taxon>
        <taxon>Mermithidae</taxon>
        <taxon>Romanomermis</taxon>
    </lineage>
</organism>
<reference evidence="2" key="1">
    <citation type="submission" date="2022-11" db="UniProtKB">
        <authorList>
            <consortium name="WormBaseParasite"/>
        </authorList>
    </citation>
    <scope>IDENTIFICATION</scope>
</reference>